<organism evidence="1 2">
    <name type="scientific">Cylindrotheca closterium</name>
    <dbReference type="NCBI Taxonomy" id="2856"/>
    <lineage>
        <taxon>Eukaryota</taxon>
        <taxon>Sar</taxon>
        <taxon>Stramenopiles</taxon>
        <taxon>Ochrophyta</taxon>
        <taxon>Bacillariophyta</taxon>
        <taxon>Bacillariophyceae</taxon>
        <taxon>Bacillariophycidae</taxon>
        <taxon>Bacillariales</taxon>
        <taxon>Bacillariaceae</taxon>
        <taxon>Cylindrotheca</taxon>
    </lineage>
</organism>
<reference evidence="1" key="1">
    <citation type="submission" date="2023-08" db="EMBL/GenBank/DDBJ databases">
        <authorList>
            <person name="Audoor S."/>
            <person name="Bilcke G."/>
        </authorList>
    </citation>
    <scope>NUCLEOTIDE SEQUENCE</scope>
</reference>
<sequence>MVIKMIEVCDRTGMGVGDMIVELDFMPNGEGIIPTMQSPPVFKIAPARKYIEGSPPPEEPDFFLDKHNSHGRTNMEVVLDVIKNACSENDSGAAIFLFNYGGQVGCPPHFFDTFPEDVIDAFRSAIQDKDFGPLSEKSNPYDLTINVLELMRLGAVPKSMIDILQEDMLYLVAQDTGWLGED</sequence>
<protein>
    <submittedName>
        <fullName evidence="1">Uncharacterized protein</fullName>
    </submittedName>
</protein>
<accession>A0AAD2FCA5</accession>
<comment type="caution">
    <text evidence="1">The sequence shown here is derived from an EMBL/GenBank/DDBJ whole genome shotgun (WGS) entry which is preliminary data.</text>
</comment>
<gene>
    <name evidence="1" type="ORF">CYCCA115_LOCUS527</name>
</gene>
<keyword evidence="2" id="KW-1185">Reference proteome</keyword>
<proteinExistence type="predicted"/>
<dbReference type="AlphaFoldDB" id="A0AAD2FCA5"/>
<dbReference type="Proteomes" id="UP001295423">
    <property type="component" value="Unassembled WGS sequence"/>
</dbReference>
<evidence type="ECO:0000313" key="1">
    <source>
        <dbReference type="EMBL" id="CAJ1908903.1"/>
    </source>
</evidence>
<dbReference type="EMBL" id="CAKOGP040000001">
    <property type="protein sequence ID" value="CAJ1908903.1"/>
    <property type="molecule type" value="Genomic_DNA"/>
</dbReference>
<evidence type="ECO:0000313" key="2">
    <source>
        <dbReference type="Proteomes" id="UP001295423"/>
    </source>
</evidence>
<name>A0AAD2FCA5_9STRA</name>